<dbReference type="AlphaFoldDB" id="A0A1J8QPV4"/>
<organism evidence="1 2">
    <name type="scientific">Rhizopogon vesiculosus</name>
    <dbReference type="NCBI Taxonomy" id="180088"/>
    <lineage>
        <taxon>Eukaryota</taxon>
        <taxon>Fungi</taxon>
        <taxon>Dikarya</taxon>
        <taxon>Basidiomycota</taxon>
        <taxon>Agaricomycotina</taxon>
        <taxon>Agaricomycetes</taxon>
        <taxon>Agaricomycetidae</taxon>
        <taxon>Boletales</taxon>
        <taxon>Suillineae</taxon>
        <taxon>Rhizopogonaceae</taxon>
        <taxon>Rhizopogon</taxon>
    </lineage>
</organism>
<dbReference type="EMBL" id="LVVM01003062">
    <property type="protein sequence ID" value="OJA15545.1"/>
    <property type="molecule type" value="Genomic_DNA"/>
</dbReference>
<sequence>MSASKQWSLTLNRCLLKMGSDSLILALC</sequence>
<gene>
    <name evidence="1" type="ORF">AZE42_13635</name>
</gene>
<evidence type="ECO:0000313" key="2">
    <source>
        <dbReference type="Proteomes" id="UP000183567"/>
    </source>
</evidence>
<proteinExistence type="predicted"/>
<dbReference type="Proteomes" id="UP000183567">
    <property type="component" value="Unassembled WGS sequence"/>
</dbReference>
<reference evidence="1 2" key="1">
    <citation type="submission" date="2016-03" db="EMBL/GenBank/DDBJ databases">
        <title>Comparative genomics of the ectomycorrhizal sister species Rhizopogon vinicolor and Rhizopogon vesiculosus (Basidiomycota: Boletales) reveals a divergence of the mating type B locus.</title>
        <authorList>
            <person name="Mujic A.B."/>
            <person name="Kuo A."/>
            <person name="Tritt A."/>
            <person name="Lipzen A."/>
            <person name="Chen C."/>
            <person name="Johnson J."/>
            <person name="Sharma A."/>
            <person name="Barry K."/>
            <person name="Grigoriev I.V."/>
            <person name="Spatafora J.W."/>
        </authorList>
    </citation>
    <scope>NUCLEOTIDE SEQUENCE [LARGE SCALE GENOMIC DNA]</scope>
    <source>
        <strain evidence="1 2">AM-OR11-056</strain>
    </source>
</reference>
<comment type="caution">
    <text evidence="1">The sequence shown here is derived from an EMBL/GenBank/DDBJ whole genome shotgun (WGS) entry which is preliminary data.</text>
</comment>
<name>A0A1J8QPV4_9AGAM</name>
<protein>
    <submittedName>
        <fullName evidence="1">Uncharacterized protein</fullName>
    </submittedName>
</protein>
<evidence type="ECO:0000313" key="1">
    <source>
        <dbReference type="EMBL" id="OJA15545.1"/>
    </source>
</evidence>
<keyword evidence="2" id="KW-1185">Reference proteome</keyword>
<accession>A0A1J8QPV4</accession>